<protein>
    <submittedName>
        <fullName evidence="1">Uncharacterized protein</fullName>
    </submittedName>
</protein>
<evidence type="ECO:0000313" key="1">
    <source>
        <dbReference type="EMBL" id="VFU43824.1"/>
    </source>
</evidence>
<gene>
    <name evidence="1" type="ORF">SVIM_LOCUS267330</name>
</gene>
<sequence>MLLDLRDLLCNGPSPTDLKKHLARLASSQNLLYLFWNKLKQERSLQVQQLFKEKGDLSVMNEYSLRTEADACLVRTCC</sequence>
<dbReference type="EMBL" id="CAADRP010001596">
    <property type="protein sequence ID" value="VFU43824.1"/>
    <property type="molecule type" value="Genomic_DNA"/>
</dbReference>
<accession>A0A6N2LRT6</accession>
<dbReference type="AlphaFoldDB" id="A0A6N2LRT6"/>
<organism evidence="1">
    <name type="scientific">Salix viminalis</name>
    <name type="common">Common osier</name>
    <name type="synonym">Basket willow</name>
    <dbReference type="NCBI Taxonomy" id="40686"/>
    <lineage>
        <taxon>Eukaryota</taxon>
        <taxon>Viridiplantae</taxon>
        <taxon>Streptophyta</taxon>
        <taxon>Embryophyta</taxon>
        <taxon>Tracheophyta</taxon>
        <taxon>Spermatophyta</taxon>
        <taxon>Magnoliopsida</taxon>
        <taxon>eudicotyledons</taxon>
        <taxon>Gunneridae</taxon>
        <taxon>Pentapetalae</taxon>
        <taxon>rosids</taxon>
        <taxon>fabids</taxon>
        <taxon>Malpighiales</taxon>
        <taxon>Salicaceae</taxon>
        <taxon>Saliceae</taxon>
        <taxon>Salix</taxon>
    </lineage>
</organism>
<proteinExistence type="predicted"/>
<reference evidence="1" key="1">
    <citation type="submission" date="2019-03" db="EMBL/GenBank/DDBJ databases">
        <authorList>
            <person name="Mank J."/>
            <person name="Almeida P."/>
        </authorList>
    </citation>
    <scope>NUCLEOTIDE SEQUENCE</scope>
    <source>
        <strain evidence="1">78183</strain>
    </source>
</reference>
<name>A0A6N2LRT6_SALVM</name>